<reference evidence="2" key="1">
    <citation type="journal article" date="2023" name="bioRxiv">
        <title>Improved chromosome-level genome assembly for marigold (Tagetes erecta).</title>
        <authorList>
            <person name="Jiang F."/>
            <person name="Yuan L."/>
            <person name="Wang S."/>
            <person name="Wang H."/>
            <person name="Xu D."/>
            <person name="Wang A."/>
            <person name="Fan W."/>
        </authorList>
    </citation>
    <scope>NUCLEOTIDE SEQUENCE</scope>
    <source>
        <strain evidence="2">WSJ</strain>
        <tissue evidence="2">Leaf</tissue>
    </source>
</reference>
<keyword evidence="3" id="KW-1185">Reference proteome</keyword>
<evidence type="ECO:0000256" key="1">
    <source>
        <dbReference type="SAM" id="Phobius"/>
    </source>
</evidence>
<name>A0AAD8NFN8_TARER</name>
<comment type="caution">
    <text evidence="2">The sequence shown here is derived from an EMBL/GenBank/DDBJ whole genome shotgun (WGS) entry which is preliminary data.</text>
</comment>
<evidence type="ECO:0000313" key="3">
    <source>
        <dbReference type="Proteomes" id="UP001229421"/>
    </source>
</evidence>
<sequence length="189" mass="20982">MDTNYGASVVNSVEDENENDNKWFLVSSRGCKRNEGIKMKFISGDITGGIPDAGIVYAGKRSLVCMVVVIKKCLFFSFRFCAACTGYVTYSFTRVFFCFFCMFELFICFLLSFFSLVSSVFFRLASCCFCVEAYDGWLSPIWSLSVFDGTGGCDGCCFVSQQASAVHVDVECRSVSERIRLTATMVGSC</sequence>
<keyword evidence="1" id="KW-0812">Transmembrane</keyword>
<evidence type="ECO:0000313" key="2">
    <source>
        <dbReference type="EMBL" id="KAK1408184.1"/>
    </source>
</evidence>
<protein>
    <submittedName>
        <fullName evidence="2">Uncharacterized protein</fullName>
    </submittedName>
</protein>
<keyword evidence="1" id="KW-0472">Membrane</keyword>
<dbReference type="Proteomes" id="UP001229421">
    <property type="component" value="Unassembled WGS sequence"/>
</dbReference>
<proteinExistence type="predicted"/>
<gene>
    <name evidence="2" type="ORF">QVD17_39819</name>
</gene>
<organism evidence="2 3">
    <name type="scientific">Tagetes erecta</name>
    <name type="common">African marigold</name>
    <dbReference type="NCBI Taxonomy" id="13708"/>
    <lineage>
        <taxon>Eukaryota</taxon>
        <taxon>Viridiplantae</taxon>
        <taxon>Streptophyta</taxon>
        <taxon>Embryophyta</taxon>
        <taxon>Tracheophyta</taxon>
        <taxon>Spermatophyta</taxon>
        <taxon>Magnoliopsida</taxon>
        <taxon>eudicotyledons</taxon>
        <taxon>Gunneridae</taxon>
        <taxon>Pentapetalae</taxon>
        <taxon>asterids</taxon>
        <taxon>campanulids</taxon>
        <taxon>Asterales</taxon>
        <taxon>Asteraceae</taxon>
        <taxon>Asteroideae</taxon>
        <taxon>Heliantheae alliance</taxon>
        <taxon>Tageteae</taxon>
        <taxon>Tagetes</taxon>
    </lineage>
</organism>
<dbReference type="EMBL" id="JAUHHV010000011">
    <property type="protein sequence ID" value="KAK1408184.1"/>
    <property type="molecule type" value="Genomic_DNA"/>
</dbReference>
<dbReference type="AlphaFoldDB" id="A0AAD8NFN8"/>
<keyword evidence="1" id="KW-1133">Transmembrane helix</keyword>
<accession>A0AAD8NFN8</accession>
<feature type="transmembrane region" description="Helical" evidence="1">
    <location>
        <begin position="94"/>
        <end position="117"/>
    </location>
</feature>